<accession>A0AAD4LYA9</accession>
<evidence type="ECO:0000313" key="4">
    <source>
        <dbReference type="EMBL" id="KAI0295142.1"/>
    </source>
</evidence>
<evidence type="ECO:0000256" key="3">
    <source>
        <dbReference type="RuleBase" id="RU364030"/>
    </source>
</evidence>
<dbReference type="EMBL" id="WTXG01000061">
    <property type="protein sequence ID" value="KAI0295142.1"/>
    <property type="molecule type" value="Genomic_DNA"/>
</dbReference>
<dbReference type="InterPro" id="IPR004226">
    <property type="entry name" value="TBCA"/>
</dbReference>
<dbReference type="Gene3D" id="1.20.58.90">
    <property type="match status" value="1"/>
</dbReference>
<organism evidence="4 5">
    <name type="scientific">Multifurca ochricompacta</name>
    <dbReference type="NCBI Taxonomy" id="376703"/>
    <lineage>
        <taxon>Eukaryota</taxon>
        <taxon>Fungi</taxon>
        <taxon>Dikarya</taxon>
        <taxon>Basidiomycota</taxon>
        <taxon>Agaricomycotina</taxon>
        <taxon>Agaricomycetes</taxon>
        <taxon>Russulales</taxon>
        <taxon>Russulaceae</taxon>
        <taxon>Multifurca</taxon>
    </lineage>
</organism>
<dbReference type="SUPFAM" id="SSF46988">
    <property type="entry name" value="Tubulin chaperone cofactor A"/>
    <property type="match status" value="1"/>
</dbReference>
<dbReference type="AlphaFoldDB" id="A0AAD4LYA9"/>
<reference evidence="4" key="1">
    <citation type="journal article" date="2022" name="New Phytol.">
        <title>Evolutionary transition to the ectomycorrhizal habit in the genomes of a hyperdiverse lineage of mushroom-forming fungi.</title>
        <authorList>
            <person name="Looney B."/>
            <person name="Miyauchi S."/>
            <person name="Morin E."/>
            <person name="Drula E."/>
            <person name="Courty P.E."/>
            <person name="Kohler A."/>
            <person name="Kuo A."/>
            <person name="LaButti K."/>
            <person name="Pangilinan J."/>
            <person name="Lipzen A."/>
            <person name="Riley R."/>
            <person name="Andreopoulos W."/>
            <person name="He G."/>
            <person name="Johnson J."/>
            <person name="Nolan M."/>
            <person name="Tritt A."/>
            <person name="Barry K.W."/>
            <person name="Grigoriev I.V."/>
            <person name="Nagy L.G."/>
            <person name="Hibbett D."/>
            <person name="Henrissat B."/>
            <person name="Matheny P.B."/>
            <person name="Labbe J."/>
            <person name="Martin F.M."/>
        </authorList>
    </citation>
    <scope>NUCLEOTIDE SEQUENCE</scope>
    <source>
        <strain evidence="4">BPL690</strain>
    </source>
</reference>
<evidence type="ECO:0000256" key="2">
    <source>
        <dbReference type="ARBA" id="ARBA00023186"/>
    </source>
</evidence>
<protein>
    <recommendedName>
        <fullName evidence="3">Tubulin-specific chaperone A</fullName>
    </recommendedName>
</protein>
<sequence>MSDTAATRRQLKIKAGVVKRLIPEGTRALSHRSRGKQNKLESLIASGADIESWEAKNATSLIRESENMVHDTTTRLERAAGELKDLVVRIIGSSFDSPCPLTPPPLLPLPIHNFLGFRKEKSRIGTGSRIE</sequence>
<keyword evidence="5" id="KW-1185">Reference proteome</keyword>
<name>A0AAD4LYA9_9AGAM</name>
<keyword evidence="3" id="KW-0963">Cytoplasm</keyword>
<dbReference type="GO" id="GO:0005874">
    <property type="term" value="C:microtubule"/>
    <property type="evidence" value="ECO:0007669"/>
    <property type="project" value="UniProtKB-KW"/>
</dbReference>
<keyword evidence="3" id="KW-0493">Microtubule</keyword>
<comment type="subcellular location">
    <subcellularLocation>
        <location evidence="3">Cytoplasm</location>
        <location evidence="3">Cytoskeleton</location>
    </subcellularLocation>
</comment>
<dbReference type="GO" id="GO:0007021">
    <property type="term" value="P:tubulin complex assembly"/>
    <property type="evidence" value="ECO:0007669"/>
    <property type="project" value="UniProtKB-UniRule"/>
</dbReference>
<dbReference type="Pfam" id="PF02970">
    <property type="entry name" value="TBCA"/>
    <property type="match status" value="1"/>
</dbReference>
<proteinExistence type="inferred from homology"/>
<evidence type="ECO:0000256" key="1">
    <source>
        <dbReference type="ARBA" id="ARBA00006806"/>
    </source>
</evidence>
<dbReference type="InterPro" id="IPR036126">
    <property type="entry name" value="TBCA_sf"/>
</dbReference>
<gene>
    <name evidence="4" type="ORF">B0F90DRAFT_1638326</name>
</gene>
<evidence type="ECO:0000313" key="5">
    <source>
        <dbReference type="Proteomes" id="UP001203297"/>
    </source>
</evidence>
<dbReference type="Proteomes" id="UP001203297">
    <property type="component" value="Unassembled WGS sequence"/>
</dbReference>
<keyword evidence="3" id="KW-0206">Cytoskeleton</keyword>
<keyword evidence="2 3" id="KW-0143">Chaperone</keyword>
<dbReference type="GO" id="GO:0048487">
    <property type="term" value="F:beta-tubulin binding"/>
    <property type="evidence" value="ECO:0007669"/>
    <property type="project" value="InterPro"/>
</dbReference>
<comment type="subunit">
    <text evidence="3">Supercomplex made of cofactors A to E. Cofactors A and D function by capturing and stabilizing tubulin in a quasi-native conformation. Cofactor E binds to the cofactor D-tubulin complex; interaction with cofactor C then causes the release of tubulin polypeptides that are committed to the native state.</text>
</comment>
<comment type="similarity">
    <text evidence="1 3">Belongs to the TBCA family.</text>
</comment>
<comment type="caution">
    <text evidence="4">The sequence shown here is derived from an EMBL/GenBank/DDBJ whole genome shotgun (WGS) entry which is preliminary data.</text>
</comment>
<dbReference type="GO" id="GO:0007023">
    <property type="term" value="P:post-chaperonin tubulin folding pathway"/>
    <property type="evidence" value="ECO:0007669"/>
    <property type="project" value="UniProtKB-UniRule"/>
</dbReference>